<dbReference type="SUPFAM" id="SSF49777">
    <property type="entry name" value="PEBP-like"/>
    <property type="match status" value="1"/>
</dbReference>
<dbReference type="RefSeq" id="XP_053023157.1">
    <property type="nucleotide sequence ID" value="XM_053171944.1"/>
</dbReference>
<dbReference type="Proteomes" id="UP001164743">
    <property type="component" value="Chromosome 8A"/>
</dbReference>
<dbReference type="GeneID" id="77812839"/>
<feature type="compositionally biased region" description="Low complexity" evidence="1">
    <location>
        <begin position="369"/>
        <end position="391"/>
    </location>
</feature>
<feature type="compositionally biased region" description="Polar residues" evidence="1">
    <location>
        <begin position="324"/>
        <end position="335"/>
    </location>
</feature>
<proteinExistence type="predicted"/>
<sequence>MGQSAALRQQSDDITSPNFRKLQPGFQASGHLTQRHSTSTLLRITFSVLRLRSLERNIFSTHTNFCPSSSKMWTSLVKLAFGLAFTAQMASSSTIVSRQEQCDSATNEAAQAACAMKAAFGGSSVVPQLLPDFSPKAALSVKYGDIVIGGAQQMSPSKVATQPFLSLSFISNNPQAFQKACIILGLEYQPQSKGVQLFWLQSSVKIDGTTGLMSSSIQPIVKYRSPNPSSSSGTNEYIFFVFQDPGLENLFRQNPQMGSVLSGAFDFQAFLTITRLSNQLIAGSYFKCSFDGLPVHGQNSSAPATSQVQQVPTSPPATSRKANESTTTNPEQLTQGPPPSAMASQEPVATTAEASSPGSYVSPTPPSVPVESTNSAISPNTGTNQTETGQNGTSSNFAINLDSQKFLTSFIALVVVGASQI</sequence>
<reference evidence="2" key="1">
    <citation type="submission" date="2022-10" db="EMBL/GenBank/DDBJ databases">
        <title>Puccinia triticina Genome sequencing and assembly.</title>
        <authorList>
            <person name="Li C."/>
        </authorList>
    </citation>
    <scope>NUCLEOTIDE SEQUENCE</scope>
    <source>
        <strain evidence="2">Pt15</strain>
    </source>
</reference>
<feature type="compositionally biased region" description="Polar residues" evidence="1">
    <location>
        <begin position="298"/>
        <end position="312"/>
    </location>
</feature>
<name>A0ABY7CUE3_9BASI</name>
<dbReference type="InterPro" id="IPR036610">
    <property type="entry name" value="PEBP-like_sf"/>
</dbReference>
<dbReference type="EMBL" id="CP110428">
    <property type="protein sequence ID" value="WAQ87602.1"/>
    <property type="molecule type" value="Genomic_DNA"/>
</dbReference>
<accession>A0ABY7CUE3</accession>
<evidence type="ECO:0000313" key="2">
    <source>
        <dbReference type="EMBL" id="WAQ87602.1"/>
    </source>
</evidence>
<evidence type="ECO:0000256" key="1">
    <source>
        <dbReference type="SAM" id="MobiDB-lite"/>
    </source>
</evidence>
<protein>
    <submittedName>
        <fullName evidence="2">Uncharacterized protein</fullName>
    </submittedName>
</protein>
<feature type="region of interest" description="Disordered" evidence="1">
    <location>
        <begin position="298"/>
        <end position="391"/>
    </location>
</feature>
<dbReference type="Gene3D" id="3.90.280.10">
    <property type="entry name" value="PEBP-like"/>
    <property type="match status" value="1"/>
</dbReference>
<keyword evidence="3" id="KW-1185">Reference proteome</keyword>
<evidence type="ECO:0000313" key="3">
    <source>
        <dbReference type="Proteomes" id="UP001164743"/>
    </source>
</evidence>
<gene>
    <name evidence="2" type="ORF">PtA15_8A506</name>
</gene>
<organism evidence="2 3">
    <name type="scientific">Puccinia triticina</name>
    <dbReference type="NCBI Taxonomy" id="208348"/>
    <lineage>
        <taxon>Eukaryota</taxon>
        <taxon>Fungi</taxon>
        <taxon>Dikarya</taxon>
        <taxon>Basidiomycota</taxon>
        <taxon>Pucciniomycotina</taxon>
        <taxon>Pucciniomycetes</taxon>
        <taxon>Pucciniales</taxon>
        <taxon>Pucciniaceae</taxon>
        <taxon>Puccinia</taxon>
    </lineage>
</organism>